<dbReference type="EMBL" id="CP013342">
    <property type="protein sequence ID" value="AMU95652.1"/>
    <property type="molecule type" value="Genomic_DNA"/>
</dbReference>
<dbReference type="RefSeq" id="WP_062902189.1">
    <property type="nucleotide sequence ID" value="NZ_CP013342.1"/>
</dbReference>
<reference evidence="3" key="1">
    <citation type="submission" date="2015-11" db="EMBL/GenBank/DDBJ databases">
        <title>Complete genome sequence of a polyethylene glycol-degrading strain Sphingopyxis terrae strain 203-1 (NBRC 15098).</title>
        <authorList>
            <person name="Yoshiyuki O."/>
            <person name="Shouta N."/>
            <person name="Nagata Y."/>
            <person name="Numata M."/>
            <person name="Tsuchikane K."/>
            <person name="Hosoyama A."/>
            <person name="Yamazoe A."/>
            <person name="Tsuda M."/>
            <person name="Fujita N."/>
            <person name="Kawai F."/>
        </authorList>
    </citation>
    <scope>NUCLEOTIDE SEQUENCE [LARGE SCALE GENOMIC DNA]</scope>
    <source>
        <strain evidence="3">203-1</strain>
    </source>
</reference>
<gene>
    <name evidence="2" type="ORF">AOA14_13640</name>
</gene>
<dbReference type="Proteomes" id="UP000076234">
    <property type="component" value="Chromosome"/>
</dbReference>
<accession>A0A142W0Z9</accession>
<protein>
    <recommendedName>
        <fullName evidence="4">Lipoprotein</fullName>
    </recommendedName>
</protein>
<feature type="region of interest" description="Disordered" evidence="1">
    <location>
        <begin position="37"/>
        <end position="80"/>
    </location>
</feature>
<evidence type="ECO:0008006" key="4">
    <source>
        <dbReference type="Google" id="ProtNLM"/>
    </source>
</evidence>
<reference evidence="2 3" key="2">
    <citation type="journal article" date="2016" name="Genome Announc.">
        <title>Complete Genome Sequence of Sphingopyxis terrae Strain 203-1 (NBRC 111660), a Polyethylene Glycol Degrader.</title>
        <authorList>
            <person name="Ohtsubo Y."/>
            <person name="Nonoyama S."/>
            <person name="Nagata Y."/>
            <person name="Numata M."/>
            <person name="Tsuchikane K."/>
            <person name="Hosoyama A."/>
            <person name="Yamazoe A."/>
            <person name="Tsuda M."/>
            <person name="Fujita N."/>
            <person name="Kawai F."/>
        </authorList>
    </citation>
    <scope>NUCLEOTIDE SEQUENCE [LARGE SCALE GENOMIC DNA]</scope>
    <source>
        <strain evidence="2 3">203-1</strain>
    </source>
</reference>
<proteinExistence type="predicted"/>
<feature type="compositionally biased region" description="Basic and acidic residues" evidence="1">
    <location>
        <begin position="37"/>
        <end position="49"/>
    </location>
</feature>
<sequence length="80" mass="8227">MHRALMLLPLFALAACKQPPDFDQRYDKAASDIEARARAMDKDLSEADKAAAAAAPGNGSQTKGLPAASTASNAPPSSGE</sequence>
<evidence type="ECO:0000313" key="3">
    <source>
        <dbReference type="Proteomes" id="UP000076234"/>
    </source>
</evidence>
<organism evidence="2 3">
    <name type="scientific">Sphingopyxis terrae subsp. terrae NBRC 15098</name>
    <dbReference type="NCBI Taxonomy" id="1219058"/>
    <lineage>
        <taxon>Bacteria</taxon>
        <taxon>Pseudomonadati</taxon>
        <taxon>Pseudomonadota</taxon>
        <taxon>Alphaproteobacteria</taxon>
        <taxon>Sphingomonadales</taxon>
        <taxon>Sphingomonadaceae</taxon>
        <taxon>Sphingopyxis</taxon>
    </lineage>
</organism>
<evidence type="ECO:0000313" key="2">
    <source>
        <dbReference type="EMBL" id="AMU95652.1"/>
    </source>
</evidence>
<evidence type="ECO:0000256" key="1">
    <source>
        <dbReference type="SAM" id="MobiDB-lite"/>
    </source>
</evidence>
<dbReference type="AlphaFoldDB" id="A0A142W0Z9"/>
<dbReference type="KEGG" id="ster:AOA14_13640"/>
<feature type="compositionally biased region" description="Low complexity" evidence="1">
    <location>
        <begin position="66"/>
        <end position="80"/>
    </location>
</feature>
<name>A0A142W0Z9_9SPHN</name>
<dbReference type="STRING" id="1219058.AOA14_13640"/>
<dbReference type="PROSITE" id="PS51257">
    <property type="entry name" value="PROKAR_LIPOPROTEIN"/>
    <property type="match status" value="1"/>
</dbReference>